<proteinExistence type="predicted"/>
<evidence type="ECO:0000259" key="4">
    <source>
        <dbReference type="PROSITE" id="PS50405"/>
    </source>
</evidence>
<dbReference type="Pfam" id="PF13409">
    <property type="entry name" value="GST_N_2"/>
    <property type="match status" value="1"/>
</dbReference>
<feature type="site" description="Lowers pKa of active site Cys" evidence="3">
    <location>
        <position position="311"/>
    </location>
</feature>
<feature type="binding site" evidence="2">
    <location>
        <begin position="146"/>
        <end position="147"/>
    </location>
    <ligand>
        <name>glutathione</name>
        <dbReference type="ChEBI" id="CHEBI:57925"/>
    </ligand>
</feature>
<feature type="binding site" evidence="2">
    <location>
        <position position="94"/>
    </location>
    <ligand>
        <name>glutathione</name>
        <dbReference type="ChEBI" id="CHEBI:57925"/>
    </ligand>
</feature>
<dbReference type="GO" id="GO:0004364">
    <property type="term" value="F:glutathione transferase activity"/>
    <property type="evidence" value="ECO:0007669"/>
    <property type="project" value="InterPro"/>
</dbReference>
<dbReference type="Gene3D" id="1.20.1050.10">
    <property type="match status" value="1"/>
</dbReference>
<gene>
    <name evidence="5" type="ORF">DM02DRAFT_522120</name>
</gene>
<dbReference type="Proteomes" id="UP000244855">
    <property type="component" value="Unassembled WGS sequence"/>
</dbReference>
<evidence type="ECO:0000256" key="2">
    <source>
        <dbReference type="PIRSR" id="PIRSR015753-2"/>
    </source>
</evidence>
<dbReference type="STRING" id="97972.A0A2V1DXN0"/>
<dbReference type="EMBL" id="KZ805339">
    <property type="protein sequence ID" value="PVI02786.1"/>
    <property type="molecule type" value="Genomic_DNA"/>
</dbReference>
<reference evidence="5 6" key="1">
    <citation type="journal article" date="2018" name="Sci. Rep.">
        <title>Comparative genomics provides insights into the lifestyle and reveals functional heterogeneity of dark septate endophytic fungi.</title>
        <authorList>
            <person name="Knapp D.G."/>
            <person name="Nemeth J.B."/>
            <person name="Barry K."/>
            <person name="Hainaut M."/>
            <person name="Henrissat B."/>
            <person name="Johnson J."/>
            <person name="Kuo A."/>
            <person name="Lim J.H.P."/>
            <person name="Lipzen A."/>
            <person name="Nolan M."/>
            <person name="Ohm R.A."/>
            <person name="Tamas L."/>
            <person name="Grigoriev I.V."/>
            <person name="Spatafora J.W."/>
            <person name="Nagy L.G."/>
            <person name="Kovacs G.M."/>
        </authorList>
    </citation>
    <scope>NUCLEOTIDE SEQUENCE [LARGE SCALE GENOMIC DNA]</scope>
    <source>
        <strain evidence="5 6">DSE2036</strain>
    </source>
</reference>
<keyword evidence="6" id="KW-1185">Reference proteome</keyword>
<dbReference type="PANTHER" id="PTHR32419">
    <property type="entry name" value="GLUTATHIONYL-HYDROQUINONE REDUCTASE"/>
    <property type="match status" value="1"/>
</dbReference>
<feature type="domain" description="GST C-terminal" evidence="4">
    <location>
        <begin position="178"/>
        <end position="305"/>
    </location>
</feature>
<dbReference type="SUPFAM" id="SSF47616">
    <property type="entry name" value="GST C-terminal domain-like"/>
    <property type="match status" value="1"/>
</dbReference>
<dbReference type="InterPro" id="IPR016639">
    <property type="entry name" value="GST_Omega/GSH"/>
</dbReference>
<evidence type="ECO:0000313" key="6">
    <source>
        <dbReference type="Proteomes" id="UP000244855"/>
    </source>
</evidence>
<dbReference type="InterPro" id="IPR004045">
    <property type="entry name" value="Glutathione_S-Trfase_N"/>
</dbReference>
<dbReference type="GO" id="GO:0005737">
    <property type="term" value="C:cytoplasm"/>
    <property type="evidence" value="ECO:0007669"/>
    <property type="project" value="TreeGrafter"/>
</dbReference>
<dbReference type="PANTHER" id="PTHR32419:SF25">
    <property type="entry name" value="GLUTATHIONE S-TRANSFERASE (EUROFUNG)"/>
    <property type="match status" value="1"/>
</dbReference>
<dbReference type="Pfam" id="PF13410">
    <property type="entry name" value="GST_C_2"/>
    <property type="match status" value="1"/>
</dbReference>
<dbReference type="OrthoDB" id="2309723at2759"/>
<dbReference type="SUPFAM" id="SSF52833">
    <property type="entry name" value="Thioredoxin-like"/>
    <property type="match status" value="1"/>
</dbReference>
<feature type="active site" description="Nucleophile" evidence="1">
    <location>
        <position position="61"/>
    </location>
</feature>
<evidence type="ECO:0000256" key="3">
    <source>
        <dbReference type="PIRSR" id="PIRSR015753-3"/>
    </source>
</evidence>
<dbReference type="InterPro" id="IPR047047">
    <property type="entry name" value="GST_Omega-like_C"/>
</dbReference>
<dbReference type="AlphaFoldDB" id="A0A2V1DXN0"/>
<sequence>MNLARLTQTLSQLSPDHTNRTDVNAVFLGVAKIPGRFRHHIPSPQFPAEPDRYVLYVNYCCPWAHRVVISHGLKGLGNIIQIVDVDARDPTHGWYFSGRRGRPDRDPVYGVRWLKELYLKADSSYNGRITVPMLFDKKQGTVVNNESSEIMQMFFEAFDHLLPPEKREVNKGIAAFVPNHLRSEIETLNAFVYDNINNGVYKVGYANSQAAYNENVTKLFQAMDRLELHLSQPEHHPYLFGSHITEADIRLYTTLIRFDAAYYSIFKCNLKMIRLDYPRLHDWLRLLYWSEGPETNGGVFKKTTFFEEARYASVAGGNGLVPIGPTPHIMPL</sequence>
<dbReference type="CDD" id="cd03190">
    <property type="entry name" value="GST_C_Omega_like"/>
    <property type="match status" value="1"/>
</dbReference>
<feature type="binding site" evidence="2">
    <location>
        <begin position="128"/>
        <end position="131"/>
    </location>
    <ligand>
        <name>glutathione</name>
        <dbReference type="ChEBI" id="CHEBI:57925"/>
    </ligand>
</feature>
<dbReference type="Gene3D" id="3.40.30.10">
    <property type="entry name" value="Glutaredoxin"/>
    <property type="match status" value="1"/>
</dbReference>
<dbReference type="InterPro" id="IPR036282">
    <property type="entry name" value="Glutathione-S-Trfase_C_sf"/>
</dbReference>
<organism evidence="5 6">
    <name type="scientific">Periconia macrospinosa</name>
    <dbReference type="NCBI Taxonomy" id="97972"/>
    <lineage>
        <taxon>Eukaryota</taxon>
        <taxon>Fungi</taxon>
        <taxon>Dikarya</taxon>
        <taxon>Ascomycota</taxon>
        <taxon>Pezizomycotina</taxon>
        <taxon>Dothideomycetes</taxon>
        <taxon>Pleosporomycetidae</taxon>
        <taxon>Pleosporales</taxon>
        <taxon>Massarineae</taxon>
        <taxon>Periconiaceae</taxon>
        <taxon>Periconia</taxon>
    </lineage>
</organism>
<dbReference type="PIRSF" id="PIRSF015753">
    <property type="entry name" value="GST"/>
    <property type="match status" value="1"/>
</dbReference>
<evidence type="ECO:0000256" key="1">
    <source>
        <dbReference type="PIRSR" id="PIRSR015753-1"/>
    </source>
</evidence>
<feature type="site" description="Lowers pKa of active site Cys" evidence="3">
    <location>
        <position position="262"/>
    </location>
</feature>
<protein>
    <recommendedName>
        <fullName evidence="4">GST C-terminal domain-containing protein</fullName>
    </recommendedName>
</protein>
<dbReference type="InterPro" id="IPR036249">
    <property type="entry name" value="Thioredoxin-like_sf"/>
</dbReference>
<dbReference type="InterPro" id="IPR010987">
    <property type="entry name" value="Glutathione-S-Trfase_C-like"/>
</dbReference>
<accession>A0A2V1DXN0</accession>
<name>A0A2V1DXN0_9PLEO</name>
<feature type="active site" description="Proton donor/acceptor" evidence="1">
    <location>
        <position position="201"/>
    </location>
</feature>
<dbReference type="PROSITE" id="PS50405">
    <property type="entry name" value="GST_CTER"/>
    <property type="match status" value="1"/>
</dbReference>
<evidence type="ECO:0000313" key="5">
    <source>
        <dbReference type="EMBL" id="PVI02786.1"/>
    </source>
</evidence>